<evidence type="ECO:0000313" key="2">
    <source>
        <dbReference type="Proteomes" id="UP000823941"/>
    </source>
</evidence>
<protein>
    <submittedName>
        <fullName evidence="1">Uncharacterized protein</fullName>
    </submittedName>
</protein>
<reference evidence="1 2" key="1">
    <citation type="submission" date="2021-06" db="EMBL/GenBank/DDBJ databases">
        <title>A haploid diamondback moth (Plutella xylostella L.) genome assembly resolves 31 chromosomes and identifies a diamide resistance mutation.</title>
        <authorList>
            <person name="Ward C.M."/>
            <person name="Perry K.D."/>
            <person name="Baker G."/>
            <person name="Powis K."/>
            <person name="Heckel D.G."/>
            <person name="Baxter S.W."/>
        </authorList>
    </citation>
    <scope>NUCLEOTIDE SEQUENCE [LARGE SCALE GENOMIC DNA]</scope>
    <source>
        <strain evidence="1 2">LV</strain>
        <tissue evidence="1">Single pupa</tissue>
    </source>
</reference>
<proteinExistence type="predicted"/>
<gene>
    <name evidence="1" type="ORF">JYU34_015093</name>
</gene>
<name>A0ABQ7Q697_PLUXY</name>
<evidence type="ECO:0000313" key="1">
    <source>
        <dbReference type="EMBL" id="KAG7300764.1"/>
    </source>
</evidence>
<comment type="caution">
    <text evidence="1">The sequence shown here is derived from an EMBL/GenBank/DDBJ whole genome shotgun (WGS) entry which is preliminary data.</text>
</comment>
<keyword evidence="2" id="KW-1185">Reference proteome</keyword>
<accession>A0ABQ7Q697</accession>
<organism evidence="1 2">
    <name type="scientific">Plutella xylostella</name>
    <name type="common">Diamondback moth</name>
    <name type="synonym">Plutella maculipennis</name>
    <dbReference type="NCBI Taxonomy" id="51655"/>
    <lineage>
        <taxon>Eukaryota</taxon>
        <taxon>Metazoa</taxon>
        <taxon>Ecdysozoa</taxon>
        <taxon>Arthropoda</taxon>
        <taxon>Hexapoda</taxon>
        <taxon>Insecta</taxon>
        <taxon>Pterygota</taxon>
        <taxon>Neoptera</taxon>
        <taxon>Endopterygota</taxon>
        <taxon>Lepidoptera</taxon>
        <taxon>Glossata</taxon>
        <taxon>Ditrysia</taxon>
        <taxon>Yponomeutoidea</taxon>
        <taxon>Plutellidae</taxon>
        <taxon>Plutella</taxon>
    </lineage>
</organism>
<sequence length="44" mass="5279">MSLARYLKLCRYMADLCLGVSIRYVEALVLMVWCWRAQFSLSYR</sequence>
<dbReference type="EMBL" id="JAHIBW010000020">
    <property type="protein sequence ID" value="KAG7300764.1"/>
    <property type="molecule type" value="Genomic_DNA"/>
</dbReference>
<dbReference type="Proteomes" id="UP000823941">
    <property type="component" value="Chromosome 20"/>
</dbReference>